<feature type="domain" description="Zn(2)-C6 fungal-type" evidence="3">
    <location>
        <begin position="99"/>
        <end position="125"/>
    </location>
</feature>
<gene>
    <name evidence="4" type="ORF">HYQ45_001993</name>
</gene>
<dbReference type="GO" id="GO:0008270">
    <property type="term" value="F:zinc ion binding"/>
    <property type="evidence" value="ECO:0007669"/>
    <property type="project" value="InterPro"/>
</dbReference>
<sequence length="729" mass="80716">MGEAERARPGRKSSLTPVIRFCKKKKGKGKTTHSNQQSLPVSNSGTTQPSARSRLDPPTTLATPNYTRGSFVRVYLFTTFLAQQTLLTTLEKWLVPEARRHIRCDENFPQCRNCTKHKIRCPYNDMPALEDRSTTPDKPDLMWTPSIVADIEQWQRTGIFPFPNLSVSSTPNPAEYSLEDLRLIYHVASICNEMEGLGATNFTLWTRQIPAIIKLGSTHRYVMHSLLAFSAMHIAFLTDCPIVGNLAYEHRGIALKGLQEGIGSFGPETSDAVLAASLVLSWQATDWRSWTQLMQGTSSVVDAMASWSHDSQFYDWIRETGTFPTAPPSPTPDHRPSQPRKEDLDALNRTLAQLQKVEAHQKHQKEDTKHIQQLISFLKGSRKVSPTLSVAQQFERLRPLRTWLFYLPVMALQQSGCSVNSLVTIAHYYTVAVLMERLFPEIGAAYFGNLSIAPVEEIARCLLSINISGSIEGDLSTPMKLMQFPLEMVNEFRNRIGILEPARTPSFPQYNPPNFYTNEPANLPQATESFMPYGNPAFSYSHESLTGTMLNTEGIPQNAVSPLTLSSPFVNHQYLSIPSPNYGGYSPASSTFEGSIAYSDTEEYGSYDMGGMSSGHHMFGSGSNLSGMTTTPGYPPPEDPYLLSSTAHSTVPSPFLQPEQLGMPPLPESPIPVLASMPRHRRPTPPSSSVQGESPSAISAPFPPRQLGPGPSPPPAYLPRSEKGKEREL</sequence>
<dbReference type="GO" id="GO:0000981">
    <property type="term" value="F:DNA-binding transcription factor activity, RNA polymerase II-specific"/>
    <property type="evidence" value="ECO:0007669"/>
    <property type="project" value="InterPro"/>
</dbReference>
<feature type="compositionally biased region" description="Polar residues" evidence="2">
    <location>
        <begin position="32"/>
        <end position="51"/>
    </location>
</feature>
<evidence type="ECO:0000313" key="4">
    <source>
        <dbReference type="EMBL" id="KAG7141431.1"/>
    </source>
</evidence>
<feature type="compositionally biased region" description="Polar residues" evidence="2">
    <location>
        <begin position="643"/>
        <end position="652"/>
    </location>
</feature>
<dbReference type="OrthoDB" id="1924260at2759"/>
<evidence type="ECO:0000256" key="2">
    <source>
        <dbReference type="SAM" id="MobiDB-lite"/>
    </source>
</evidence>
<dbReference type="EMBL" id="JAEMWZ010000031">
    <property type="protein sequence ID" value="KAG7141431.1"/>
    <property type="molecule type" value="Genomic_DNA"/>
</dbReference>
<dbReference type="AlphaFoldDB" id="A0A8I2ZY55"/>
<proteinExistence type="predicted"/>
<dbReference type="InterPro" id="IPR001138">
    <property type="entry name" value="Zn2Cys6_DnaBD"/>
</dbReference>
<dbReference type="PANTHER" id="PTHR47657">
    <property type="entry name" value="STEROL REGULATORY ELEMENT-BINDING PROTEIN ECM22"/>
    <property type="match status" value="1"/>
</dbReference>
<keyword evidence="1" id="KW-0539">Nucleus</keyword>
<accession>A0A8I2ZY55</accession>
<comment type="caution">
    <text evidence="4">The sequence shown here is derived from an EMBL/GenBank/DDBJ whole genome shotgun (WGS) entry which is preliminary data.</text>
</comment>
<dbReference type="InterPro" id="IPR052400">
    <property type="entry name" value="Zn2-C6_fungal_TF"/>
</dbReference>
<dbReference type="Pfam" id="PF00172">
    <property type="entry name" value="Zn_clus"/>
    <property type="match status" value="1"/>
</dbReference>
<protein>
    <submittedName>
        <fullName evidence="4">Sterol uptake control protein 2 like</fullName>
    </submittedName>
</protein>
<feature type="compositionally biased region" description="Basic and acidic residues" evidence="2">
    <location>
        <begin position="720"/>
        <end position="729"/>
    </location>
</feature>
<evidence type="ECO:0000256" key="1">
    <source>
        <dbReference type="ARBA" id="ARBA00023242"/>
    </source>
</evidence>
<feature type="region of interest" description="Disordered" evidence="2">
    <location>
        <begin position="24"/>
        <end position="62"/>
    </location>
</feature>
<feature type="region of interest" description="Disordered" evidence="2">
    <location>
        <begin position="623"/>
        <end position="729"/>
    </location>
</feature>
<reference evidence="4" key="1">
    <citation type="journal article" date="2021" name="Mol. Plant Pathol.">
        <title>A 20-kb lineage-specific genomic region tames virulence in pathogenic amphidiploid Verticillium longisporum.</title>
        <authorList>
            <person name="Harting R."/>
            <person name="Starke J."/>
            <person name="Kusch H."/>
            <person name="Poggeler S."/>
            <person name="Maurus I."/>
            <person name="Schluter R."/>
            <person name="Landesfeind M."/>
            <person name="Bulla I."/>
            <person name="Nowrousian M."/>
            <person name="de Jonge R."/>
            <person name="Stahlhut G."/>
            <person name="Hoff K.J."/>
            <person name="Asshauer K.P."/>
            <person name="Thurmer A."/>
            <person name="Stanke M."/>
            <person name="Daniel R."/>
            <person name="Morgenstern B."/>
            <person name="Thomma B.P.H.J."/>
            <person name="Kronstad J.W."/>
            <person name="Braus-Stromeyer S.A."/>
            <person name="Braus G.H."/>
        </authorList>
    </citation>
    <scope>NUCLEOTIDE SEQUENCE</scope>
    <source>
        <strain evidence="4">Vl32</strain>
    </source>
</reference>
<name>A0A8I2ZY55_VERLO</name>
<dbReference type="PANTHER" id="PTHR47657:SF12">
    <property type="entry name" value="ZN(II)2CYS6 TRANSCRIPTION FACTOR (EUROFUNG)"/>
    <property type="match status" value="1"/>
</dbReference>
<evidence type="ECO:0000313" key="5">
    <source>
        <dbReference type="Proteomes" id="UP000689129"/>
    </source>
</evidence>
<dbReference type="CDD" id="cd00067">
    <property type="entry name" value="GAL4"/>
    <property type="match status" value="1"/>
</dbReference>
<evidence type="ECO:0000259" key="3">
    <source>
        <dbReference type="Pfam" id="PF00172"/>
    </source>
</evidence>
<dbReference type="InterPro" id="IPR021858">
    <property type="entry name" value="Fun_TF"/>
</dbReference>
<dbReference type="Proteomes" id="UP000689129">
    <property type="component" value="Unassembled WGS sequence"/>
</dbReference>
<dbReference type="Pfam" id="PF11951">
    <property type="entry name" value="Fungal_trans_2"/>
    <property type="match status" value="1"/>
</dbReference>
<feature type="compositionally biased region" description="Pro residues" evidence="2">
    <location>
        <begin position="701"/>
        <end position="717"/>
    </location>
</feature>
<organism evidence="4 5">
    <name type="scientific">Verticillium longisporum</name>
    <name type="common">Verticillium dahliae var. longisporum</name>
    <dbReference type="NCBI Taxonomy" id="100787"/>
    <lineage>
        <taxon>Eukaryota</taxon>
        <taxon>Fungi</taxon>
        <taxon>Dikarya</taxon>
        <taxon>Ascomycota</taxon>
        <taxon>Pezizomycotina</taxon>
        <taxon>Sordariomycetes</taxon>
        <taxon>Hypocreomycetidae</taxon>
        <taxon>Glomerellales</taxon>
        <taxon>Plectosphaerellaceae</taxon>
        <taxon>Verticillium</taxon>
    </lineage>
</organism>